<keyword evidence="5 10" id="KW-0810">Translation regulation</keyword>
<dbReference type="GO" id="GO:0006412">
    <property type="term" value="P:translation"/>
    <property type="evidence" value="ECO:0007669"/>
    <property type="project" value="UniProtKB-UniRule"/>
</dbReference>
<dbReference type="PANTHER" id="PTHR36427">
    <property type="entry name" value="54S RIBOSOMAL PROTEIN L1, MITOCHONDRIAL"/>
    <property type="match status" value="1"/>
</dbReference>
<dbReference type="SUPFAM" id="SSF56808">
    <property type="entry name" value="Ribosomal protein L1"/>
    <property type="match status" value="1"/>
</dbReference>
<protein>
    <recommendedName>
        <fullName evidence="9 10">Large ribosomal subunit protein uL1</fullName>
    </recommendedName>
</protein>
<dbReference type="Pfam" id="PF00687">
    <property type="entry name" value="Ribosomal_L1"/>
    <property type="match status" value="1"/>
</dbReference>
<dbReference type="EMBL" id="CP036272">
    <property type="protein sequence ID" value="QDT62084.1"/>
    <property type="molecule type" value="Genomic_DNA"/>
</dbReference>
<reference evidence="13 14" key="1">
    <citation type="submission" date="2019-02" db="EMBL/GenBank/DDBJ databases">
        <title>Deep-cultivation of Planctomycetes and their phenomic and genomic characterization uncovers novel biology.</title>
        <authorList>
            <person name="Wiegand S."/>
            <person name="Jogler M."/>
            <person name="Boedeker C."/>
            <person name="Pinto D."/>
            <person name="Vollmers J."/>
            <person name="Rivas-Marin E."/>
            <person name="Kohn T."/>
            <person name="Peeters S.H."/>
            <person name="Heuer A."/>
            <person name="Rast P."/>
            <person name="Oberbeckmann S."/>
            <person name="Bunk B."/>
            <person name="Jeske O."/>
            <person name="Meyerdierks A."/>
            <person name="Storesund J.E."/>
            <person name="Kallscheuer N."/>
            <person name="Luecker S."/>
            <person name="Lage O.M."/>
            <person name="Pohl T."/>
            <person name="Merkel B.J."/>
            <person name="Hornburger P."/>
            <person name="Mueller R.-W."/>
            <person name="Bruemmer F."/>
            <person name="Labrenz M."/>
            <person name="Spormann A.M."/>
            <person name="Op den Camp H."/>
            <person name="Overmann J."/>
            <person name="Amann R."/>
            <person name="Jetten M.S.M."/>
            <person name="Mascher T."/>
            <person name="Medema M.H."/>
            <person name="Devos D.P."/>
            <person name="Kaster A.-K."/>
            <person name="Ovreas L."/>
            <person name="Rohde M."/>
            <person name="Galperin M.Y."/>
            <person name="Jogler C."/>
        </authorList>
    </citation>
    <scope>NUCLEOTIDE SEQUENCE [LARGE SCALE GENOMIC DNA]</scope>
    <source>
        <strain evidence="13 14">SV_7m_r</strain>
    </source>
</reference>
<organism evidence="13 14">
    <name type="scientific">Stieleria bergensis</name>
    <dbReference type="NCBI Taxonomy" id="2528025"/>
    <lineage>
        <taxon>Bacteria</taxon>
        <taxon>Pseudomonadati</taxon>
        <taxon>Planctomycetota</taxon>
        <taxon>Planctomycetia</taxon>
        <taxon>Pirellulales</taxon>
        <taxon>Pirellulaceae</taxon>
        <taxon>Stieleria</taxon>
    </lineage>
</organism>
<comment type="function">
    <text evidence="10">Protein L1 is also a translational repressor protein, it controls the translation of the L11 operon by binding to its mRNA.</text>
</comment>
<keyword evidence="2 10" id="KW-0678">Repressor</keyword>
<name>A0A517T119_9BACT</name>
<feature type="region of interest" description="Disordered" evidence="12">
    <location>
        <begin position="1"/>
        <end position="29"/>
    </location>
</feature>
<evidence type="ECO:0000256" key="8">
    <source>
        <dbReference type="ARBA" id="ARBA00023274"/>
    </source>
</evidence>
<dbReference type="Proteomes" id="UP000315003">
    <property type="component" value="Chromosome"/>
</dbReference>
<dbReference type="GO" id="GO:0019843">
    <property type="term" value="F:rRNA binding"/>
    <property type="evidence" value="ECO:0007669"/>
    <property type="project" value="UniProtKB-UniRule"/>
</dbReference>
<dbReference type="NCBIfam" id="TIGR01169">
    <property type="entry name" value="rplA_bact"/>
    <property type="match status" value="1"/>
</dbReference>
<dbReference type="InterPro" id="IPR016095">
    <property type="entry name" value="Ribosomal_uL1_3-a/b-sand"/>
</dbReference>
<evidence type="ECO:0000256" key="12">
    <source>
        <dbReference type="SAM" id="MobiDB-lite"/>
    </source>
</evidence>
<dbReference type="PANTHER" id="PTHR36427:SF3">
    <property type="entry name" value="LARGE RIBOSOMAL SUBUNIT PROTEIN UL1M"/>
    <property type="match status" value="1"/>
</dbReference>
<evidence type="ECO:0000256" key="9">
    <source>
        <dbReference type="ARBA" id="ARBA00035241"/>
    </source>
</evidence>
<comment type="subunit">
    <text evidence="10">Part of the 50S ribosomal subunit.</text>
</comment>
<dbReference type="GO" id="GO:0006417">
    <property type="term" value="P:regulation of translation"/>
    <property type="evidence" value="ECO:0007669"/>
    <property type="project" value="UniProtKB-KW"/>
</dbReference>
<dbReference type="CDD" id="cd00403">
    <property type="entry name" value="Ribosomal_L1"/>
    <property type="match status" value="1"/>
</dbReference>
<dbReference type="FunFam" id="3.40.50.790:FF:000001">
    <property type="entry name" value="50S ribosomal protein L1"/>
    <property type="match status" value="1"/>
</dbReference>
<dbReference type="InterPro" id="IPR023674">
    <property type="entry name" value="Ribosomal_uL1-like"/>
</dbReference>
<proteinExistence type="inferred from homology"/>
<evidence type="ECO:0000256" key="10">
    <source>
        <dbReference type="HAMAP-Rule" id="MF_01318"/>
    </source>
</evidence>
<evidence type="ECO:0000256" key="3">
    <source>
        <dbReference type="ARBA" id="ARBA00022555"/>
    </source>
</evidence>
<evidence type="ECO:0000256" key="7">
    <source>
        <dbReference type="ARBA" id="ARBA00022980"/>
    </source>
</evidence>
<keyword evidence="14" id="KW-1185">Reference proteome</keyword>
<comment type="similarity">
    <text evidence="1 10 11">Belongs to the universal ribosomal protein uL1 family.</text>
</comment>
<dbReference type="Gene3D" id="3.40.50.790">
    <property type="match status" value="1"/>
</dbReference>
<evidence type="ECO:0000256" key="5">
    <source>
        <dbReference type="ARBA" id="ARBA00022845"/>
    </source>
</evidence>
<keyword evidence="7 10" id="KW-0689">Ribosomal protein</keyword>
<evidence type="ECO:0000256" key="6">
    <source>
        <dbReference type="ARBA" id="ARBA00022884"/>
    </source>
</evidence>
<evidence type="ECO:0000313" key="13">
    <source>
        <dbReference type="EMBL" id="QDT62084.1"/>
    </source>
</evidence>
<evidence type="ECO:0000313" key="14">
    <source>
        <dbReference type="Proteomes" id="UP000315003"/>
    </source>
</evidence>
<keyword evidence="4 10" id="KW-0699">rRNA-binding</keyword>
<dbReference type="HAMAP" id="MF_01318_B">
    <property type="entry name" value="Ribosomal_uL1_B"/>
    <property type="match status" value="1"/>
</dbReference>
<comment type="function">
    <text evidence="10">Binds directly to 23S rRNA. The L1 stalk is quite mobile in the ribosome, and is involved in E site tRNA release.</text>
</comment>
<evidence type="ECO:0000256" key="11">
    <source>
        <dbReference type="RuleBase" id="RU000659"/>
    </source>
</evidence>
<gene>
    <name evidence="10 13" type="primary">rplA</name>
    <name evidence="13" type="ORF">SV7mr_46310</name>
</gene>
<keyword evidence="6 10" id="KW-0694">RNA-binding</keyword>
<sequence length="249" mass="26690">MPPEPFCSGPGDFAKTTRRTSRDHMGKKSKRYLAAIEKQPSAPLPLAEAVEALKKFDATKFDQTVEIHMRLGVDPNQADQIIRGSLVLPHGIGKQQRVIVFAKGDAAKAAEEAGADEVGQEDLAKKIKEGWTDFDVCIASPDMMGLVGPLGRVLGPRGLMPSPRAGTVTPDVGKVVGEYKAGKVEFRNDKGGNVHAMVGKISFDAEKLVDNLNAFIKHIDGLKPQTVKGTYVKGVAICATMTPSVRVVC</sequence>
<evidence type="ECO:0000256" key="4">
    <source>
        <dbReference type="ARBA" id="ARBA00022730"/>
    </source>
</evidence>
<dbReference type="PIRSF" id="PIRSF002155">
    <property type="entry name" value="Ribosomal_L1"/>
    <property type="match status" value="1"/>
</dbReference>
<accession>A0A517T119</accession>
<evidence type="ECO:0000256" key="1">
    <source>
        <dbReference type="ARBA" id="ARBA00010531"/>
    </source>
</evidence>
<dbReference type="AlphaFoldDB" id="A0A517T119"/>
<evidence type="ECO:0000256" key="2">
    <source>
        <dbReference type="ARBA" id="ARBA00022491"/>
    </source>
</evidence>
<dbReference type="PROSITE" id="PS01199">
    <property type="entry name" value="RIBOSOMAL_L1"/>
    <property type="match status" value="1"/>
</dbReference>
<dbReference type="Gene3D" id="3.30.190.20">
    <property type="match status" value="1"/>
</dbReference>
<dbReference type="GO" id="GO:0015934">
    <property type="term" value="C:large ribosomal subunit"/>
    <property type="evidence" value="ECO:0007669"/>
    <property type="project" value="InterPro"/>
</dbReference>
<keyword evidence="8 10" id="KW-0687">Ribonucleoprotein</keyword>
<dbReference type="GO" id="GO:0000049">
    <property type="term" value="F:tRNA binding"/>
    <property type="evidence" value="ECO:0007669"/>
    <property type="project" value="UniProtKB-KW"/>
</dbReference>
<dbReference type="GO" id="GO:0003735">
    <property type="term" value="F:structural constituent of ribosome"/>
    <property type="evidence" value="ECO:0007669"/>
    <property type="project" value="InterPro"/>
</dbReference>
<keyword evidence="3 10" id="KW-0820">tRNA-binding</keyword>
<dbReference type="InterPro" id="IPR005878">
    <property type="entry name" value="Ribosom_uL1_bac-type"/>
</dbReference>
<dbReference type="InterPro" id="IPR002143">
    <property type="entry name" value="Ribosomal_uL1"/>
</dbReference>
<dbReference type="InterPro" id="IPR023673">
    <property type="entry name" value="Ribosomal_uL1_CS"/>
</dbReference>
<dbReference type="InterPro" id="IPR028364">
    <property type="entry name" value="Ribosomal_uL1/biogenesis"/>
</dbReference>